<dbReference type="OrthoDB" id="333065at2759"/>
<feature type="region of interest" description="Disordered" evidence="1">
    <location>
        <begin position="324"/>
        <end position="448"/>
    </location>
</feature>
<protein>
    <submittedName>
        <fullName evidence="4">Putative transmembrane protein</fullName>
    </submittedName>
</protein>
<dbReference type="Gene3D" id="1.20.5.110">
    <property type="match status" value="1"/>
</dbReference>
<gene>
    <name evidence="4" type="ORF">TGPRC2_220190</name>
</gene>
<feature type="compositionally biased region" description="Polar residues" evidence="1">
    <location>
        <begin position="102"/>
        <end position="117"/>
    </location>
</feature>
<sequence>MSFAFQASLPSASPQAVALLPLHAAPAAAADAAYLEDCRMVQDLLQQLRRFSSSIRRLKAEINSLSVSSATGDSRLEAAANDGRPREGEEQELRHRGETKQLSDVSSASETALQGSRLSRKDESSWRGDAGYLSASGRPSSRDSSPVSSTPPSSSSAASSVSSPSAASLSSAVSSSLLLLRRQTELKEHLHAARAAAEGAHRRLSHIAMHAAAAASHSEKQHRQFMHQRLLQSLRVATKHLKEAAEELDLRSALAAPASGDCAEVQRPASSRASPFHSQDSDENFEMQRESLLDLLASHARMRQADSASATLSRGAHAARELALLRGGQRRRDSGDRRDKHLSPFRELGADAEGDRTQQGARALGGERDLRAGTHTRRKSYGLESRKGAAIAAAAGVIASPPSEEEPDSGEKRERRERRKRELECAQRRPSREQRGESDDQGDGSLCSVMRSNVPVEIPEGRIEQAIRREQLDGLAKIQSEIQGIQSLYEQLAYYVDAQQLGIDGVATLLDSTRDSSDQAARELVHARRLRCAATRRKCLLWAFFVVVVVVILWFLFFLH</sequence>
<feature type="compositionally biased region" description="Low complexity" evidence="1">
    <location>
        <begin position="133"/>
        <end position="165"/>
    </location>
</feature>
<feature type="region of interest" description="Disordered" evidence="1">
    <location>
        <begin position="261"/>
        <end position="285"/>
    </location>
</feature>
<dbReference type="Proteomes" id="UP000075225">
    <property type="component" value="Unassembled WGS sequence"/>
</dbReference>
<feature type="compositionally biased region" description="Basic and acidic residues" evidence="1">
    <location>
        <begin position="330"/>
        <end position="344"/>
    </location>
</feature>
<accession>A0A151H1L8</accession>
<feature type="compositionally biased region" description="Basic and acidic residues" evidence="1">
    <location>
        <begin position="409"/>
        <end position="438"/>
    </location>
</feature>
<evidence type="ECO:0000256" key="1">
    <source>
        <dbReference type="SAM" id="MobiDB-lite"/>
    </source>
</evidence>
<evidence type="ECO:0000259" key="3">
    <source>
        <dbReference type="PROSITE" id="PS50192"/>
    </source>
</evidence>
<dbReference type="AlphaFoldDB" id="A0A151H1L8"/>
<organism evidence="4 5">
    <name type="scientific">Toxoplasma gondii TgCatPRC2</name>
    <dbReference type="NCBI Taxonomy" id="1130821"/>
    <lineage>
        <taxon>Eukaryota</taxon>
        <taxon>Sar</taxon>
        <taxon>Alveolata</taxon>
        <taxon>Apicomplexa</taxon>
        <taxon>Conoidasida</taxon>
        <taxon>Coccidia</taxon>
        <taxon>Eucoccidiorida</taxon>
        <taxon>Eimeriorina</taxon>
        <taxon>Sarcocystidae</taxon>
        <taxon>Toxoplasma</taxon>
    </lineage>
</organism>
<feature type="compositionally biased region" description="Low complexity" evidence="1">
    <location>
        <begin position="388"/>
        <end position="402"/>
    </location>
</feature>
<keyword evidence="2 4" id="KW-0812">Transmembrane</keyword>
<feature type="region of interest" description="Disordered" evidence="1">
    <location>
        <begin position="73"/>
        <end position="165"/>
    </location>
</feature>
<keyword evidence="2" id="KW-0472">Membrane</keyword>
<reference evidence="5" key="1">
    <citation type="submission" date="2016-03" db="EMBL/GenBank/DDBJ databases">
        <authorList>
            <person name="Sibley D."/>
            <person name="Venepally P."/>
            <person name="Karamycheva S."/>
            <person name="Hadjithomas M."/>
            <person name="Khan A."/>
            <person name="Brunk B."/>
            <person name="Roos D."/>
            <person name="Caler E."/>
            <person name="Lorenzi H."/>
        </authorList>
    </citation>
    <scope>NUCLEOTIDE SEQUENCE [LARGE SCALE GENOMIC DNA]</scope>
    <source>
        <strain evidence="5">TgCatPRC2</strain>
    </source>
</reference>
<dbReference type="EMBL" id="AHZP02002706">
    <property type="protein sequence ID" value="KYK63260.1"/>
    <property type="molecule type" value="Genomic_DNA"/>
</dbReference>
<feature type="compositionally biased region" description="Basic and acidic residues" evidence="1">
    <location>
        <begin position="83"/>
        <end position="101"/>
    </location>
</feature>
<dbReference type="VEuPathDB" id="ToxoDB:TGPRC2_220190"/>
<proteinExistence type="predicted"/>
<feature type="compositionally biased region" description="Polar residues" evidence="1">
    <location>
        <begin position="268"/>
        <end position="278"/>
    </location>
</feature>
<dbReference type="InterPro" id="IPR000727">
    <property type="entry name" value="T_SNARE_dom"/>
</dbReference>
<feature type="transmembrane region" description="Helical" evidence="2">
    <location>
        <begin position="540"/>
        <end position="559"/>
    </location>
</feature>
<dbReference type="PROSITE" id="PS50192">
    <property type="entry name" value="T_SNARE"/>
    <property type="match status" value="1"/>
</dbReference>
<feature type="domain" description="T-SNARE coiled-coil homology" evidence="3">
    <location>
        <begin position="465"/>
        <end position="527"/>
    </location>
</feature>
<evidence type="ECO:0000313" key="4">
    <source>
        <dbReference type="EMBL" id="KYK63260.1"/>
    </source>
</evidence>
<comment type="caution">
    <text evidence="4">The sequence shown here is derived from an EMBL/GenBank/DDBJ whole genome shotgun (WGS) entry which is preliminary data.</text>
</comment>
<dbReference type="SUPFAM" id="SSF58038">
    <property type="entry name" value="SNARE fusion complex"/>
    <property type="match status" value="1"/>
</dbReference>
<keyword evidence="2" id="KW-1133">Transmembrane helix</keyword>
<evidence type="ECO:0000313" key="5">
    <source>
        <dbReference type="Proteomes" id="UP000075225"/>
    </source>
</evidence>
<name>A0A151H1L8_TOXGO</name>
<evidence type="ECO:0000256" key="2">
    <source>
        <dbReference type="SAM" id="Phobius"/>
    </source>
</evidence>